<dbReference type="InterPro" id="IPR004518">
    <property type="entry name" value="MazG-like_dom"/>
</dbReference>
<dbReference type="RefSeq" id="WP_188363977.1">
    <property type="nucleotide sequence ID" value="NZ_BAABJF010000011.1"/>
</dbReference>
<dbReference type="InterPro" id="IPR048015">
    <property type="entry name" value="NTP-PPase_MazG-like_N"/>
</dbReference>
<accession>A0A917FKN5</accession>
<reference evidence="2" key="1">
    <citation type="journal article" date="2014" name="Int. J. Syst. Evol. Microbiol.">
        <title>Complete genome sequence of Corynebacterium casei LMG S-19264T (=DSM 44701T), isolated from a smear-ripened cheese.</title>
        <authorList>
            <consortium name="US DOE Joint Genome Institute (JGI-PGF)"/>
            <person name="Walter F."/>
            <person name="Albersmeier A."/>
            <person name="Kalinowski J."/>
            <person name="Ruckert C."/>
        </authorList>
    </citation>
    <scope>NUCLEOTIDE SEQUENCE</scope>
    <source>
        <strain evidence="2">CGMCC 1.12181</strain>
    </source>
</reference>
<feature type="domain" description="NTP pyrophosphohydrolase MazG-like" evidence="1">
    <location>
        <begin position="167"/>
        <end position="207"/>
    </location>
</feature>
<name>A0A917FKN5_9GAMM</name>
<organism evidence="2 3">
    <name type="scientific">Marinicella pacifica</name>
    <dbReference type="NCBI Taxonomy" id="1171543"/>
    <lineage>
        <taxon>Bacteria</taxon>
        <taxon>Pseudomonadati</taxon>
        <taxon>Pseudomonadota</taxon>
        <taxon>Gammaproteobacteria</taxon>
        <taxon>Lysobacterales</taxon>
        <taxon>Marinicellaceae</taxon>
        <taxon>Marinicella</taxon>
    </lineage>
</organism>
<dbReference type="EMBL" id="BMEO01000001">
    <property type="protein sequence ID" value="GGF86039.1"/>
    <property type="molecule type" value="Genomic_DNA"/>
</dbReference>
<dbReference type="PANTHER" id="PTHR30522:SF0">
    <property type="entry name" value="NUCLEOSIDE TRIPHOSPHATE PYROPHOSPHOHYDROLASE"/>
    <property type="match status" value="1"/>
</dbReference>
<dbReference type="SUPFAM" id="SSF101386">
    <property type="entry name" value="all-alpha NTP pyrophosphatases"/>
    <property type="match status" value="2"/>
</dbReference>
<dbReference type="PANTHER" id="PTHR30522">
    <property type="entry name" value="NUCLEOSIDE TRIPHOSPHATE PYROPHOSPHOHYDROLASE"/>
    <property type="match status" value="1"/>
</dbReference>
<dbReference type="Proteomes" id="UP000605253">
    <property type="component" value="Unassembled WGS sequence"/>
</dbReference>
<dbReference type="Pfam" id="PF03819">
    <property type="entry name" value="MazG"/>
    <property type="match status" value="2"/>
</dbReference>
<dbReference type="AlphaFoldDB" id="A0A917FKN5"/>
<dbReference type="Gene3D" id="1.10.287.1080">
    <property type="entry name" value="MazG-like"/>
    <property type="match status" value="2"/>
</dbReference>
<dbReference type="GO" id="GO:0046081">
    <property type="term" value="P:dUTP catabolic process"/>
    <property type="evidence" value="ECO:0007669"/>
    <property type="project" value="TreeGrafter"/>
</dbReference>
<dbReference type="GO" id="GO:0006203">
    <property type="term" value="P:dGTP catabolic process"/>
    <property type="evidence" value="ECO:0007669"/>
    <property type="project" value="TreeGrafter"/>
</dbReference>
<dbReference type="GO" id="GO:0006950">
    <property type="term" value="P:response to stress"/>
    <property type="evidence" value="ECO:0007669"/>
    <property type="project" value="UniProtKB-ARBA"/>
</dbReference>
<dbReference type="GO" id="GO:0046047">
    <property type="term" value="P:TTP catabolic process"/>
    <property type="evidence" value="ECO:0007669"/>
    <property type="project" value="TreeGrafter"/>
</dbReference>
<dbReference type="GO" id="GO:0047429">
    <property type="term" value="F:nucleoside triphosphate diphosphatase activity"/>
    <property type="evidence" value="ECO:0007669"/>
    <property type="project" value="InterPro"/>
</dbReference>
<evidence type="ECO:0000259" key="1">
    <source>
        <dbReference type="Pfam" id="PF03819"/>
    </source>
</evidence>
<dbReference type="NCBIfam" id="NF007113">
    <property type="entry name" value="PRK09562.1"/>
    <property type="match status" value="1"/>
</dbReference>
<evidence type="ECO:0000313" key="3">
    <source>
        <dbReference type="Proteomes" id="UP000605253"/>
    </source>
</evidence>
<proteinExistence type="predicted"/>
<dbReference type="GO" id="GO:0046052">
    <property type="term" value="P:UTP catabolic process"/>
    <property type="evidence" value="ECO:0007669"/>
    <property type="project" value="TreeGrafter"/>
</dbReference>
<sequence>MHKEIDDLLEVMARLRDPQTGCPWDLAQDFDSIAPYTVEEAYEVADAIAEKDWSGLQEELGDLLFQVVFHARMAEEQDMFTLADVVQGVCQKMISRHPHVFNNSHPNPRDADAQTEVWEQQKNRHKDSVFDGIAQSFPELLKAMKMHKAAATIGFDWPNIAPVFDKLDEEKKELQEAIKTGDKKNIEGEVGDLLMVCTSLARHVNVDPNLALRRANQRFDARFRIVEQLAKQESPNQDKYDLDYLDGLWLRAKQQLGQDG</sequence>
<dbReference type="CDD" id="cd11529">
    <property type="entry name" value="NTP-PPase_MazG_Cterm"/>
    <property type="match status" value="1"/>
</dbReference>
<dbReference type="InterPro" id="IPR048011">
    <property type="entry name" value="NTP-PPase_MazG-like_C"/>
</dbReference>
<comment type="caution">
    <text evidence="2">The sequence shown here is derived from an EMBL/GenBank/DDBJ whole genome shotgun (WGS) entry which is preliminary data.</text>
</comment>
<dbReference type="CDD" id="cd11528">
    <property type="entry name" value="NTP-PPase_MazG_Nterm"/>
    <property type="match status" value="1"/>
</dbReference>
<gene>
    <name evidence="2" type="ORF">GCM10011365_03870</name>
</gene>
<dbReference type="NCBIfam" id="TIGR00444">
    <property type="entry name" value="mazG"/>
    <property type="match status" value="1"/>
</dbReference>
<keyword evidence="3" id="KW-1185">Reference proteome</keyword>
<dbReference type="FunFam" id="1.10.287.1080:FF:000001">
    <property type="entry name" value="Nucleoside triphosphate pyrophosphohydrolase"/>
    <property type="match status" value="1"/>
</dbReference>
<dbReference type="GO" id="GO:0046061">
    <property type="term" value="P:dATP catabolic process"/>
    <property type="evidence" value="ECO:0007669"/>
    <property type="project" value="TreeGrafter"/>
</dbReference>
<protein>
    <submittedName>
        <fullName evidence="2">Nucleoside triphosphate pyrophosphohydrolase</fullName>
    </submittedName>
</protein>
<reference evidence="2" key="2">
    <citation type="submission" date="2020-09" db="EMBL/GenBank/DDBJ databases">
        <authorList>
            <person name="Sun Q."/>
            <person name="Zhou Y."/>
        </authorList>
    </citation>
    <scope>NUCLEOTIDE SEQUENCE</scope>
    <source>
        <strain evidence="2">CGMCC 1.12181</strain>
    </source>
</reference>
<dbReference type="InterPro" id="IPR011551">
    <property type="entry name" value="NTP_PyrPHydrolase_MazG"/>
</dbReference>
<dbReference type="GO" id="GO:0046076">
    <property type="term" value="P:dTTP catabolic process"/>
    <property type="evidence" value="ECO:0007669"/>
    <property type="project" value="TreeGrafter"/>
</dbReference>
<feature type="domain" description="NTP pyrophosphohydrolase MazG-like" evidence="1">
    <location>
        <begin position="28"/>
        <end position="101"/>
    </location>
</feature>
<evidence type="ECO:0000313" key="2">
    <source>
        <dbReference type="EMBL" id="GGF86039.1"/>
    </source>
</evidence>